<dbReference type="AlphaFoldDB" id="A0A0C2YTF3"/>
<dbReference type="PRINTS" id="PR00337">
    <property type="entry name" value="LEUILEVALBP"/>
</dbReference>
<dbReference type="OrthoDB" id="9768386at2"/>
<dbReference type="Proteomes" id="UP000031971">
    <property type="component" value="Unassembled WGS sequence"/>
</dbReference>
<dbReference type="EMBL" id="JXSL01000028">
    <property type="protein sequence ID" value="KIL98433.1"/>
    <property type="molecule type" value="Genomic_DNA"/>
</dbReference>
<evidence type="ECO:0000256" key="2">
    <source>
        <dbReference type="ARBA" id="ARBA00022448"/>
    </source>
</evidence>
<comment type="caution">
    <text evidence="7">The sequence shown here is derived from an EMBL/GenBank/DDBJ whole genome shotgun (WGS) entry which is preliminary data.</text>
</comment>
<dbReference type="RefSeq" id="WP_009869510.1">
    <property type="nucleotide sequence ID" value="NZ_JXSL01000028.1"/>
</dbReference>
<feature type="signal peptide" evidence="5">
    <location>
        <begin position="1"/>
        <end position="23"/>
    </location>
</feature>
<protein>
    <submittedName>
        <fullName evidence="7">High-affinity leucine-specific transport system periplasmic binding protein LivK</fullName>
    </submittedName>
</protein>
<keyword evidence="3 5" id="KW-0732">Signal</keyword>
<keyword evidence="8" id="KW-1185">Reference proteome</keyword>
<name>A0A0C2YTF3_PARME</name>
<dbReference type="SUPFAM" id="SSF53822">
    <property type="entry name" value="Periplasmic binding protein-like I"/>
    <property type="match status" value="1"/>
</dbReference>
<accession>A0A0C2YTF3</accession>
<feature type="chain" id="PRO_5002159627" evidence="5">
    <location>
        <begin position="24"/>
        <end position="366"/>
    </location>
</feature>
<feature type="domain" description="Leucine-binding protein" evidence="6">
    <location>
        <begin position="25"/>
        <end position="360"/>
    </location>
</feature>
<evidence type="ECO:0000313" key="8">
    <source>
        <dbReference type="Proteomes" id="UP000031971"/>
    </source>
</evidence>
<dbReference type="STRING" id="272627.CCC_03716"/>
<organism evidence="7 8">
    <name type="scientific">Paramagnetospirillum magnetotacticum MS-1</name>
    <dbReference type="NCBI Taxonomy" id="272627"/>
    <lineage>
        <taxon>Bacteria</taxon>
        <taxon>Pseudomonadati</taxon>
        <taxon>Pseudomonadota</taxon>
        <taxon>Alphaproteobacteria</taxon>
        <taxon>Rhodospirillales</taxon>
        <taxon>Magnetospirillaceae</taxon>
        <taxon>Paramagnetospirillum</taxon>
    </lineage>
</organism>
<dbReference type="GO" id="GO:0006865">
    <property type="term" value="P:amino acid transport"/>
    <property type="evidence" value="ECO:0007669"/>
    <property type="project" value="UniProtKB-KW"/>
</dbReference>
<evidence type="ECO:0000256" key="4">
    <source>
        <dbReference type="ARBA" id="ARBA00022970"/>
    </source>
</evidence>
<keyword evidence="2" id="KW-0813">Transport</keyword>
<keyword evidence="4" id="KW-0029">Amino-acid transport</keyword>
<gene>
    <name evidence="7" type="ORF">CCC_03716</name>
</gene>
<comment type="similarity">
    <text evidence="1">Belongs to the leucine-binding protein family.</text>
</comment>
<dbReference type="Pfam" id="PF13458">
    <property type="entry name" value="Peripla_BP_6"/>
    <property type="match status" value="1"/>
</dbReference>
<evidence type="ECO:0000313" key="7">
    <source>
        <dbReference type="EMBL" id="KIL98433.1"/>
    </source>
</evidence>
<dbReference type="PANTHER" id="PTHR47151:SF2">
    <property type="entry name" value="AMINO ACID BINDING PROTEIN"/>
    <property type="match status" value="1"/>
</dbReference>
<dbReference type="PANTHER" id="PTHR47151">
    <property type="entry name" value="LEU/ILE/VAL-BINDING ABC TRANSPORTER SUBUNIT"/>
    <property type="match status" value="1"/>
</dbReference>
<proteinExistence type="inferred from homology"/>
<dbReference type="InterPro" id="IPR028082">
    <property type="entry name" value="Peripla_BP_I"/>
</dbReference>
<dbReference type="Gene3D" id="3.40.50.2300">
    <property type="match status" value="2"/>
</dbReference>
<evidence type="ECO:0000256" key="5">
    <source>
        <dbReference type="SAM" id="SignalP"/>
    </source>
</evidence>
<dbReference type="CDD" id="cd06342">
    <property type="entry name" value="PBP1_ABC_LIVBP-like"/>
    <property type="match status" value="1"/>
</dbReference>
<evidence type="ECO:0000259" key="6">
    <source>
        <dbReference type="Pfam" id="PF13458"/>
    </source>
</evidence>
<reference evidence="7 8" key="1">
    <citation type="submission" date="2015-01" db="EMBL/GenBank/DDBJ databases">
        <title>Genome Sequence of Magnetospirillum magnetotacticum Strain MS-1.</title>
        <authorList>
            <person name="Marinov G.K."/>
            <person name="Smalley M.D."/>
            <person name="DeSalvo G."/>
        </authorList>
    </citation>
    <scope>NUCLEOTIDE SEQUENCE [LARGE SCALE GENOMIC DNA]</scope>
    <source>
        <strain evidence="7 8">MS-1</strain>
    </source>
</reference>
<sequence length="366" mass="38982">MSRIGFKGITLVAALLAAGTARADITIGVAGPLSGSEAAFGEQFKRGAMKAMEDINTKGGVLGQKLALSLGDDACDPKQAVAVANEMAAKKVPFVVGHFCSGSSIPASEVYAETGILQISPASTNPKFTERGLPNVFRTCGRDDQQGVIAAEYIAAHMKDKVVAVVHDKSAYGKGLADQTRDALAKAGIKTALYEAVSAGEKDYSALVTKLKAAKVDLLYFGGYKTEAGLIVRQLRDQGMATRLMGGDALVTEEYWAITGTAGEGTMMTFSPDPRKNPANADLVKYYRAQKYEPEAYTLYTYGTIQAWVQAAEKAKSTEWKKVAAVLRAEKFDTAIGKIGFDAKGDVAAPGYVMYVWKGGKYDYAD</sequence>
<evidence type="ECO:0000256" key="3">
    <source>
        <dbReference type="ARBA" id="ARBA00022729"/>
    </source>
</evidence>
<dbReference type="InterPro" id="IPR000709">
    <property type="entry name" value="Leu_Ile_Val-bd"/>
</dbReference>
<evidence type="ECO:0000256" key="1">
    <source>
        <dbReference type="ARBA" id="ARBA00010062"/>
    </source>
</evidence>
<dbReference type="InterPro" id="IPR028081">
    <property type="entry name" value="Leu-bd"/>
</dbReference>